<dbReference type="HOGENOM" id="CLU_2661322_0_0_1"/>
<dbReference type="KEGG" id="sla:SERLADRAFT_344961"/>
<dbReference type="GeneID" id="18809037"/>
<dbReference type="AlphaFoldDB" id="F8NF97"/>
<name>F8NF97_SERL9</name>
<dbReference type="OrthoDB" id="3269001at2759"/>
<evidence type="ECO:0000313" key="1">
    <source>
        <dbReference type="EMBL" id="EGO30811.1"/>
    </source>
</evidence>
<accession>F8NF97</accession>
<protein>
    <submittedName>
        <fullName evidence="1">Uncharacterized protein</fullName>
    </submittedName>
</protein>
<dbReference type="EMBL" id="GL945428">
    <property type="protein sequence ID" value="EGO30811.1"/>
    <property type="molecule type" value="Genomic_DNA"/>
</dbReference>
<sequence>TELLCLPYWNTMIFAVLNAMHNLFLGELKQHLTMIWGMSAVGGNPEDSSKCMPHTPAEQAKKIEGMIRALQEQSASHL</sequence>
<dbReference type="RefSeq" id="XP_007312695.1">
    <property type="nucleotide sequence ID" value="XM_007312633.1"/>
</dbReference>
<organism>
    <name type="scientific">Serpula lacrymans var. lacrymans (strain S7.9)</name>
    <name type="common">Dry rot fungus</name>
    <dbReference type="NCBI Taxonomy" id="578457"/>
    <lineage>
        <taxon>Eukaryota</taxon>
        <taxon>Fungi</taxon>
        <taxon>Dikarya</taxon>
        <taxon>Basidiomycota</taxon>
        <taxon>Agaricomycotina</taxon>
        <taxon>Agaricomycetes</taxon>
        <taxon>Agaricomycetidae</taxon>
        <taxon>Boletales</taxon>
        <taxon>Coniophorineae</taxon>
        <taxon>Serpulaceae</taxon>
        <taxon>Serpula</taxon>
    </lineage>
</organism>
<proteinExistence type="predicted"/>
<reference evidence="1" key="1">
    <citation type="submission" date="2011-04" db="EMBL/GenBank/DDBJ databases">
        <title>Evolution of plant cell wall degrading machinery underlies the functional diversity of forest fungi.</title>
        <authorList>
            <consortium name="US DOE Joint Genome Institute (JGI-PGF)"/>
            <person name="Eastwood D.C."/>
            <person name="Floudas D."/>
            <person name="Binder M."/>
            <person name="Majcherczyk A."/>
            <person name="Schneider P."/>
            <person name="Aerts A."/>
            <person name="Asiegbu F.O."/>
            <person name="Baker S.E."/>
            <person name="Barry K."/>
            <person name="Bendiksby M."/>
            <person name="Blumentritt M."/>
            <person name="Coutinho P.M."/>
            <person name="Cullen D."/>
            <person name="Cullen D."/>
            <person name="Gathman A."/>
            <person name="Goodell B."/>
            <person name="Henrissat B."/>
            <person name="Ihrmark K."/>
            <person name="Kauserud H."/>
            <person name="Kohler A."/>
            <person name="LaButti K."/>
            <person name="Lapidus A."/>
            <person name="Lavin J.L."/>
            <person name="Lee Y.-H."/>
            <person name="Lindquist E."/>
            <person name="Lilly W."/>
            <person name="Lucas S."/>
            <person name="Morin E."/>
            <person name="Murat C."/>
            <person name="Oguiza J.A."/>
            <person name="Park J."/>
            <person name="Pisabarro A.G."/>
            <person name="Riley R."/>
            <person name="Rosling A."/>
            <person name="Salamov A."/>
            <person name="Schmidt O."/>
            <person name="Schmutz J."/>
            <person name="Skrede I."/>
            <person name="Stenlid J."/>
            <person name="Wiebenga A."/>
            <person name="Xie X."/>
            <person name="Kues U."/>
            <person name="Hibbett D.S."/>
            <person name="Hoffmeister D."/>
            <person name="Hogberg N."/>
            <person name="Martin F."/>
            <person name="Grigoriev I.V."/>
            <person name="Watkinson S.C."/>
        </authorList>
    </citation>
    <scope>NUCLEOTIDE SEQUENCE</scope>
    <source>
        <strain evidence="1">S7.9</strain>
    </source>
</reference>
<gene>
    <name evidence="1" type="ORF">SERLADRAFT_344961</name>
</gene>
<dbReference type="Proteomes" id="UP000008064">
    <property type="component" value="Unassembled WGS sequence"/>
</dbReference>
<feature type="non-terminal residue" evidence="1">
    <location>
        <position position="1"/>
    </location>
</feature>